<evidence type="ECO:0000256" key="6">
    <source>
        <dbReference type="SAM" id="Coils"/>
    </source>
</evidence>
<evidence type="ECO:0000313" key="7">
    <source>
        <dbReference type="EMBL" id="PXF47081.1"/>
    </source>
</evidence>
<evidence type="ECO:0000313" key="8">
    <source>
        <dbReference type="Proteomes" id="UP000247409"/>
    </source>
</evidence>
<organism evidence="7 8">
    <name type="scientific">Gracilariopsis chorda</name>
    <dbReference type="NCBI Taxonomy" id="448386"/>
    <lineage>
        <taxon>Eukaryota</taxon>
        <taxon>Rhodophyta</taxon>
        <taxon>Florideophyceae</taxon>
        <taxon>Rhodymeniophycidae</taxon>
        <taxon>Gracilariales</taxon>
        <taxon>Gracilariaceae</taxon>
        <taxon>Gracilariopsis</taxon>
    </lineage>
</organism>
<dbReference type="InterPro" id="IPR013892">
    <property type="entry name" value="Cyt_c_biogenesis_Cmc1-like"/>
</dbReference>
<evidence type="ECO:0000256" key="4">
    <source>
        <dbReference type="ARBA" id="ARBA00023157"/>
    </source>
</evidence>
<accession>A0A2V3IY86</accession>
<dbReference type="Proteomes" id="UP000247409">
    <property type="component" value="Unassembled WGS sequence"/>
</dbReference>
<protein>
    <recommendedName>
        <fullName evidence="5">COX assembly mitochondrial protein</fullName>
    </recommendedName>
</protein>
<feature type="coiled-coil region" evidence="6">
    <location>
        <begin position="52"/>
        <end position="79"/>
    </location>
</feature>
<dbReference type="PANTHER" id="PTHR22977">
    <property type="entry name" value="COX ASSEMBLY MITOCHONDRIAL PROTEIN"/>
    <property type="match status" value="1"/>
</dbReference>
<dbReference type="GO" id="GO:0005739">
    <property type="term" value="C:mitochondrion"/>
    <property type="evidence" value="ECO:0007669"/>
    <property type="project" value="UniProtKB-SubCell"/>
</dbReference>
<dbReference type="PANTHER" id="PTHR22977:SF1">
    <property type="entry name" value="COX ASSEMBLY MITOCHONDRIAL PROTEIN 2 HOMOLOG"/>
    <property type="match status" value="1"/>
</dbReference>
<dbReference type="OrthoDB" id="532630at2759"/>
<dbReference type="AlphaFoldDB" id="A0A2V3IY86"/>
<gene>
    <name evidence="7" type="ORF">BWQ96_03158</name>
</gene>
<comment type="caution">
    <text evidence="7">The sequence shown here is derived from an EMBL/GenBank/DDBJ whole genome shotgun (WGS) entry which is preliminary data.</text>
</comment>
<name>A0A2V3IY86_9FLOR</name>
<keyword evidence="4" id="KW-1015">Disulfide bond</keyword>
<keyword evidence="6" id="KW-0175">Coiled coil</keyword>
<reference evidence="7 8" key="1">
    <citation type="journal article" date="2018" name="Mol. Biol. Evol.">
        <title>Analysis of the draft genome of the red seaweed Gracilariopsis chorda provides insights into genome size evolution in Rhodophyta.</title>
        <authorList>
            <person name="Lee J."/>
            <person name="Yang E.C."/>
            <person name="Graf L."/>
            <person name="Yang J.H."/>
            <person name="Qiu H."/>
            <person name="Zel Zion U."/>
            <person name="Chan C.X."/>
            <person name="Stephens T.G."/>
            <person name="Weber A.P.M."/>
            <person name="Boo G.H."/>
            <person name="Boo S.M."/>
            <person name="Kim K.M."/>
            <person name="Shin Y."/>
            <person name="Jung M."/>
            <person name="Lee S.J."/>
            <person name="Yim H.S."/>
            <person name="Lee J.H."/>
            <person name="Bhattacharya D."/>
            <person name="Yoon H.S."/>
        </authorList>
    </citation>
    <scope>NUCLEOTIDE SEQUENCE [LARGE SCALE GENOMIC DNA]</scope>
    <source>
        <strain evidence="7 8">SKKU-2015</strain>
        <tissue evidence="7">Whole body</tissue>
    </source>
</reference>
<dbReference type="EMBL" id="NBIV01000029">
    <property type="protein sequence ID" value="PXF47081.1"/>
    <property type="molecule type" value="Genomic_DNA"/>
</dbReference>
<keyword evidence="3 5" id="KW-0496">Mitochondrion</keyword>
<comment type="similarity">
    <text evidence="2 5">Belongs to the CMC family.</text>
</comment>
<evidence type="ECO:0000256" key="2">
    <source>
        <dbReference type="ARBA" id="ARBA00007347"/>
    </source>
</evidence>
<evidence type="ECO:0000256" key="1">
    <source>
        <dbReference type="ARBA" id="ARBA00004173"/>
    </source>
</evidence>
<sequence>MHPTLAPHLHPMCQEAIQDLKMCHKQRSFAKFLGACNDVKAALDKCLSDEYLVRREINAAKAKKEKERLRRTLQEEKEYS</sequence>
<evidence type="ECO:0000256" key="3">
    <source>
        <dbReference type="ARBA" id="ARBA00023128"/>
    </source>
</evidence>
<evidence type="ECO:0000256" key="5">
    <source>
        <dbReference type="RuleBase" id="RU364104"/>
    </source>
</evidence>
<comment type="subcellular location">
    <subcellularLocation>
        <location evidence="1 5">Mitochondrion</location>
    </subcellularLocation>
</comment>
<proteinExistence type="inferred from homology"/>
<keyword evidence="8" id="KW-1185">Reference proteome</keyword>
<dbReference type="Pfam" id="PF08583">
    <property type="entry name" value="Cmc1"/>
    <property type="match status" value="1"/>
</dbReference>